<dbReference type="AlphaFoldDB" id="A0A370PDG5"/>
<name>A0A370PDG5_ASPPH</name>
<organism evidence="1 2">
    <name type="scientific">Aspergillus phoenicis ATCC 13157</name>
    <dbReference type="NCBI Taxonomy" id="1353007"/>
    <lineage>
        <taxon>Eukaryota</taxon>
        <taxon>Fungi</taxon>
        <taxon>Dikarya</taxon>
        <taxon>Ascomycota</taxon>
        <taxon>Pezizomycotina</taxon>
        <taxon>Eurotiomycetes</taxon>
        <taxon>Eurotiomycetidae</taxon>
        <taxon>Eurotiales</taxon>
        <taxon>Aspergillaceae</taxon>
        <taxon>Aspergillus</taxon>
    </lineage>
</organism>
<sequence length="218" mass="24983">MPPPEYVYPRDYLDNNRIVLTDLSRRLPPSVQLDAFDSSLAAFPPKQFLPRNIGLHQWDMKTDIPKELEGVYDIVHVRNVVSVLSDEEVEDILKPGGYIQWGEINEECSTSALEELVRITRSALPRLVPHWVPVLPQLFESTGLVDVKKDTREGLGYMDYMLHECVLMAHDIIVRNTNNKEVGQRLQGILSEVLKETYDGAFHVWTKLTVVGRKPEYV</sequence>
<dbReference type="InterPro" id="IPR029063">
    <property type="entry name" value="SAM-dependent_MTases_sf"/>
</dbReference>
<protein>
    <recommendedName>
        <fullName evidence="3">Methyltransferase domain-containing protein</fullName>
    </recommendedName>
</protein>
<evidence type="ECO:0008006" key="3">
    <source>
        <dbReference type="Google" id="ProtNLM"/>
    </source>
</evidence>
<reference evidence="1 2" key="1">
    <citation type="submission" date="2018-07" db="EMBL/GenBank/DDBJ databases">
        <title>Section-level genome sequencing of Aspergillus section Nigri to investigate inter- and intra-species variation.</title>
        <authorList>
            <consortium name="DOE Joint Genome Institute"/>
            <person name="Vesth T.C."/>
            <person name="Nybo J.L."/>
            <person name="Theobald S."/>
            <person name="Frisvad J.C."/>
            <person name="Larsen T.O."/>
            <person name="Nielsen K.F."/>
            <person name="Hoof J.B."/>
            <person name="Brandl J."/>
            <person name="Salamov A."/>
            <person name="Riley R."/>
            <person name="Gladden J.M."/>
            <person name="Phatale P."/>
            <person name="Nielsen M.T."/>
            <person name="Lyhne E.K."/>
            <person name="Kogle M.E."/>
            <person name="Strasser K."/>
            <person name="McDonnell E."/>
            <person name="Barry K."/>
            <person name="Clum A."/>
            <person name="Chen C."/>
            <person name="Nolan M."/>
            <person name="Sandor L."/>
            <person name="Kuo A."/>
            <person name="Lipzen A."/>
            <person name="Hainaut M."/>
            <person name="Drula E."/>
            <person name="Tsang A."/>
            <person name="Magnuson J.K."/>
            <person name="Henrissat B."/>
            <person name="Wiebenga A."/>
            <person name="Simmons B.A."/>
            <person name="Makela M.R."/>
            <person name="De vries R.P."/>
            <person name="Grigoriev I.V."/>
            <person name="Mortensen U.H."/>
            <person name="Baker S.E."/>
            <person name="Andersen M.R."/>
        </authorList>
    </citation>
    <scope>NUCLEOTIDE SEQUENCE [LARGE SCALE GENOMIC DNA]</scope>
    <source>
        <strain evidence="1 2">ATCC 13157</strain>
    </source>
</reference>
<keyword evidence="2" id="KW-1185">Reference proteome</keyword>
<evidence type="ECO:0000313" key="2">
    <source>
        <dbReference type="Proteomes" id="UP000254937"/>
    </source>
</evidence>
<dbReference type="EMBL" id="KZ851858">
    <property type="protein sequence ID" value="RDK40232.1"/>
    <property type="molecule type" value="Genomic_DNA"/>
</dbReference>
<dbReference type="Proteomes" id="UP000254937">
    <property type="component" value="Unassembled WGS sequence"/>
</dbReference>
<accession>A0A370PDG5</accession>
<evidence type="ECO:0000313" key="1">
    <source>
        <dbReference type="EMBL" id="RDK40232.1"/>
    </source>
</evidence>
<dbReference type="SUPFAM" id="SSF53335">
    <property type="entry name" value="S-adenosyl-L-methionine-dependent methyltransferases"/>
    <property type="match status" value="1"/>
</dbReference>
<proteinExistence type="predicted"/>
<gene>
    <name evidence="1" type="ORF">M752DRAFT_320218</name>
</gene>